<sequence>MAYLELANIKKEYNISRTQTQPVLRNISMEFKQGELVALLGESGSGKSTLINILGGLDNNYTGSIILNGEFLKDFTEKQMDDYRKKRVGMIFQSYNLISNISVIENVKIAMKMCGVDEKIQTERAIKLLKVVKMEHAAEKLPNQLSGGQKQRVAIARALANNPDIILADEPTGALDSQSAELVMLILRKIAESGKLVIVVTHSQKVAESCSRVVSIADGIIAQDIKVGKINAKSRTRRATRAGSMSTKNIMALAWKNLWRSRQRSLLISIAMAIGIAAVILILSVSSGITSYVNEVLVSSEEALLLEIVNDDGTSFTSSEIDVIEKLDGVSDTSSAAVSKNNVNYSFENISGTLLTLTSAEGALPSAVAGGQPADGQIYINQTLAEELCGEDYQSSVIGQTVRLSMGEGEEIALTVSGVYEDSSSYSSFCCAYAPRNLMESLYASVGRALPSNRLIVEVESAQYLTAVSEDLETLGYTVSGENSSLADILTYIDLGTIVLTAVGAISLAVSAIMIFIVLYISVIERIKEIGVMRAIGGSKGNIRRIFLFEAAFMGAISGAIAVVVSLLVAVIVNACTASLGVNIVSYYYGIYYIVGLLLSVIISVCAGVGPASYAASLDPVEALRRE</sequence>
<keyword evidence="6" id="KW-0547">Nucleotide-binding</keyword>
<name>A0A9D1DC66_9FIRM</name>
<evidence type="ECO:0000256" key="3">
    <source>
        <dbReference type="ARBA" id="ARBA00022475"/>
    </source>
</evidence>
<keyword evidence="8 11" id="KW-1133">Transmembrane helix</keyword>
<keyword evidence="3" id="KW-1003">Cell membrane</keyword>
<dbReference type="PROSITE" id="PS00211">
    <property type="entry name" value="ABC_TRANSPORTER_1"/>
    <property type="match status" value="1"/>
</dbReference>
<evidence type="ECO:0000313" key="14">
    <source>
        <dbReference type="Proteomes" id="UP000824179"/>
    </source>
</evidence>
<evidence type="ECO:0000256" key="8">
    <source>
        <dbReference type="ARBA" id="ARBA00022989"/>
    </source>
</evidence>
<comment type="subcellular location">
    <subcellularLocation>
        <location evidence="1">Cell inner membrane</location>
        <topology evidence="1">Multi-pass membrane protein</topology>
    </subcellularLocation>
</comment>
<dbReference type="InterPro" id="IPR003838">
    <property type="entry name" value="ABC3_permease_C"/>
</dbReference>
<comment type="caution">
    <text evidence="13">The sequence shown here is derived from an EMBL/GenBank/DDBJ whole genome shotgun (WGS) entry which is preliminary data.</text>
</comment>
<dbReference type="Pfam" id="PF12704">
    <property type="entry name" value="MacB_PCD"/>
    <property type="match status" value="1"/>
</dbReference>
<dbReference type="SMART" id="SM00382">
    <property type="entry name" value="AAA"/>
    <property type="match status" value="1"/>
</dbReference>
<evidence type="ECO:0000256" key="10">
    <source>
        <dbReference type="ARBA" id="ARBA00038388"/>
    </source>
</evidence>
<gene>
    <name evidence="13" type="ORF">IAB90_06615</name>
</gene>
<evidence type="ECO:0000256" key="7">
    <source>
        <dbReference type="ARBA" id="ARBA00022840"/>
    </source>
</evidence>
<protein>
    <submittedName>
        <fullName evidence="13">ATP-binding cassette domain-containing protein</fullName>
    </submittedName>
</protein>
<evidence type="ECO:0000259" key="12">
    <source>
        <dbReference type="PROSITE" id="PS50893"/>
    </source>
</evidence>
<dbReference type="InterPro" id="IPR003439">
    <property type="entry name" value="ABC_transporter-like_ATP-bd"/>
</dbReference>
<organism evidence="13 14">
    <name type="scientific">Candidatus Coproplasma stercoripullorum</name>
    <dbReference type="NCBI Taxonomy" id="2840751"/>
    <lineage>
        <taxon>Bacteria</taxon>
        <taxon>Bacillati</taxon>
        <taxon>Bacillota</taxon>
        <taxon>Clostridia</taxon>
        <taxon>Eubacteriales</taxon>
        <taxon>Candidatus Coproplasma</taxon>
    </lineage>
</organism>
<dbReference type="GO" id="GO:0022857">
    <property type="term" value="F:transmembrane transporter activity"/>
    <property type="evidence" value="ECO:0007669"/>
    <property type="project" value="UniProtKB-ARBA"/>
</dbReference>
<dbReference type="PANTHER" id="PTHR42798">
    <property type="entry name" value="LIPOPROTEIN-RELEASING SYSTEM ATP-BINDING PROTEIN LOLD"/>
    <property type="match status" value="1"/>
</dbReference>
<keyword evidence="5 11" id="KW-0812">Transmembrane</keyword>
<dbReference type="Gene3D" id="3.40.50.300">
    <property type="entry name" value="P-loop containing nucleotide triphosphate hydrolases"/>
    <property type="match status" value="1"/>
</dbReference>
<feature type="transmembrane region" description="Helical" evidence="11">
    <location>
        <begin position="498"/>
        <end position="525"/>
    </location>
</feature>
<keyword evidence="9 11" id="KW-0472">Membrane</keyword>
<proteinExistence type="inferred from homology"/>
<reference evidence="13" key="2">
    <citation type="journal article" date="2021" name="PeerJ">
        <title>Extensive microbial diversity within the chicken gut microbiome revealed by metagenomics and culture.</title>
        <authorList>
            <person name="Gilroy R."/>
            <person name="Ravi A."/>
            <person name="Getino M."/>
            <person name="Pursley I."/>
            <person name="Horton D.L."/>
            <person name="Alikhan N.F."/>
            <person name="Baker D."/>
            <person name="Gharbi K."/>
            <person name="Hall N."/>
            <person name="Watson M."/>
            <person name="Adriaenssens E.M."/>
            <person name="Foster-Nyarko E."/>
            <person name="Jarju S."/>
            <person name="Secka A."/>
            <person name="Antonio M."/>
            <person name="Oren A."/>
            <person name="Chaudhuri R.R."/>
            <person name="La Ragione R."/>
            <person name="Hildebrand F."/>
            <person name="Pallen M.J."/>
        </authorList>
    </citation>
    <scope>NUCLEOTIDE SEQUENCE</scope>
    <source>
        <strain evidence="13">ChiW25-3613</strain>
    </source>
</reference>
<evidence type="ECO:0000256" key="5">
    <source>
        <dbReference type="ARBA" id="ARBA00022692"/>
    </source>
</evidence>
<evidence type="ECO:0000256" key="9">
    <source>
        <dbReference type="ARBA" id="ARBA00023136"/>
    </source>
</evidence>
<comment type="similarity">
    <text evidence="10">Belongs to the ABC transporter superfamily. Macrolide exporter (TC 3.A.1.122) family.</text>
</comment>
<dbReference type="AlphaFoldDB" id="A0A9D1DC66"/>
<dbReference type="Pfam" id="PF00005">
    <property type="entry name" value="ABC_tran"/>
    <property type="match status" value="1"/>
</dbReference>
<dbReference type="SUPFAM" id="SSF52540">
    <property type="entry name" value="P-loop containing nucleoside triphosphate hydrolases"/>
    <property type="match status" value="1"/>
</dbReference>
<keyword evidence="4" id="KW-0997">Cell inner membrane</keyword>
<feature type="transmembrane region" description="Helical" evidence="11">
    <location>
        <begin position="546"/>
        <end position="571"/>
    </location>
</feature>
<evidence type="ECO:0000256" key="6">
    <source>
        <dbReference type="ARBA" id="ARBA00022741"/>
    </source>
</evidence>
<dbReference type="GO" id="GO:0098796">
    <property type="term" value="C:membrane protein complex"/>
    <property type="evidence" value="ECO:0007669"/>
    <property type="project" value="UniProtKB-ARBA"/>
</dbReference>
<dbReference type="InterPro" id="IPR017871">
    <property type="entry name" value="ABC_transporter-like_CS"/>
</dbReference>
<dbReference type="GO" id="GO:0005524">
    <property type="term" value="F:ATP binding"/>
    <property type="evidence" value="ECO:0007669"/>
    <property type="project" value="UniProtKB-KW"/>
</dbReference>
<keyword evidence="7 13" id="KW-0067">ATP-binding</keyword>
<evidence type="ECO:0000256" key="4">
    <source>
        <dbReference type="ARBA" id="ARBA00022519"/>
    </source>
</evidence>
<evidence type="ECO:0000313" key="13">
    <source>
        <dbReference type="EMBL" id="HIR40034.1"/>
    </source>
</evidence>
<dbReference type="EMBL" id="DVHB01000114">
    <property type="protein sequence ID" value="HIR40034.1"/>
    <property type="molecule type" value="Genomic_DNA"/>
</dbReference>
<accession>A0A9D1DC66</accession>
<dbReference type="GO" id="GO:0005886">
    <property type="term" value="C:plasma membrane"/>
    <property type="evidence" value="ECO:0007669"/>
    <property type="project" value="UniProtKB-SubCell"/>
</dbReference>
<dbReference type="Pfam" id="PF02687">
    <property type="entry name" value="FtsX"/>
    <property type="match status" value="1"/>
</dbReference>
<dbReference type="PANTHER" id="PTHR42798:SF6">
    <property type="entry name" value="CELL DIVISION ATP-BINDING PROTEIN FTSE"/>
    <property type="match status" value="1"/>
</dbReference>
<feature type="domain" description="ABC transporter" evidence="12">
    <location>
        <begin position="4"/>
        <end position="243"/>
    </location>
</feature>
<dbReference type="CDD" id="cd03255">
    <property type="entry name" value="ABC_MJ0796_LolCDE_FtsE"/>
    <property type="match status" value="1"/>
</dbReference>
<dbReference type="InterPro" id="IPR027417">
    <property type="entry name" value="P-loop_NTPase"/>
</dbReference>
<dbReference type="FunFam" id="3.40.50.300:FF:000032">
    <property type="entry name" value="Export ABC transporter ATP-binding protein"/>
    <property type="match status" value="1"/>
</dbReference>
<keyword evidence="2" id="KW-0813">Transport</keyword>
<dbReference type="InterPro" id="IPR003593">
    <property type="entry name" value="AAA+_ATPase"/>
</dbReference>
<evidence type="ECO:0000256" key="2">
    <source>
        <dbReference type="ARBA" id="ARBA00022448"/>
    </source>
</evidence>
<dbReference type="InterPro" id="IPR025857">
    <property type="entry name" value="MacB_PCD"/>
</dbReference>
<dbReference type="InterPro" id="IPR017911">
    <property type="entry name" value="MacB-like_ATP-bd"/>
</dbReference>
<evidence type="ECO:0000256" key="1">
    <source>
        <dbReference type="ARBA" id="ARBA00004429"/>
    </source>
</evidence>
<feature type="transmembrane region" description="Helical" evidence="11">
    <location>
        <begin position="266"/>
        <end position="285"/>
    </location>
</feature>
<dbReference type="GO" id="GO:0016887">
    <property type="term" value="F:ATP hydrolysis activity"/>
    <property type="evidence" value="ECO:0007669"/>
    <property type="project" value="InterPro"/>
</dbReference>
<evidence type="ECO:0000256" key="11">
    <source>
        <dbReference type="SAM" id="Phobius"/>
    </source>
</evidence>
<dbReference type="Proteomes" id="UP000824179">
    <property type="component" value="Unassembled WGS sequence"/>
</dbReference>
<feature type="transmembrane region" description="Helical" evidence="11">
    <location>
        <begin position="591"/>
        <end position="616"/>
    </location>
</feature>
<dbReference type="PROSITE" id="PS50893">
    <property type="entry name" value="ABC_TRANSPORTER_2"/>
    <property type="match status" value="1"/>
</dbReference>
<reference evidence="13" key="1">
    <citation type="submission" date="2020-10" db="EMBL/GenBank/DDBJ databases">
        <authorList>
            <person name="Gilroy R."/>
        </authorList>
    </citation>
    <scope>NUCLEOTIDE SEQUENCE</scope>
    <source>
        <strain evidence="13">ChiW25-3613</strain>
    </source>
</reference>